<reference evidence="3" key="1">
    <citation type="journal article" date="2024" name="Algal Res.">
        <title>Biochemical, toxicological and genomic investigation of a high-biomass producing Limnothrix strain isolated from Italian shallow drinking water reservoir.</title>
        <authorList>
            <person name="Simonazzi M."/>
            <person name="Shishido T.K."/>
            <person name="Delbaje E."/>
            <person name="Wahlsten M."/>
            <person name="Fewer D.P."/>
            <person name="Sivonen K."/>
            <person name="Pezzolesi L."/>
            <person name="Pistocchi R."/>
        </authorList>
    </citation>
    <scope>NUCLEOTIDE SEQUENCE [LARGE SCALE GENOMIC DNA]</scope>
    <source>
        <strain evidence="3">LRLZ20PSL1</strain>
    </source>
</reference>
<dbReference type="PROSITE" id="PS50943">
    <property type="entry name" value="HTH_CROC1"/>
    <property type="match status" value="1"/>
</dbReference>
<dbReference type="Proteomes" id="UP001604335">
    <property type="component" value="Unassembled WGS sequence"/>
</dbReference>
<proteinExistence type="predicted"/>
<dbReference type="SUPFAM" id="SSF47413">
    <property type="entry name" value="lambda repressor-like DNA-binding domains"/>
    <property type="match status" value="1"/>
</dbReference>
<comment type="caution">
    <text evidence="2">The sequence shown here is derived from an EMBL/GenBank/DDBJ whole genome shotgun (WGS) entry which is preliminary data.</text>
</comment>
<organism evidence="2 3">
    <name type="scientific">Limnothrix redekei LRLZ20PSL1</name>
    <dbReference type="NCBI Taxonomy" id="3112953"/>
    <lineage>
        <taxon>Bacteria</taxon>
        <taxon>Bacillati</taxon>
        <taxon>Cyanobacteriota</taxon>
        <taxon>Cyanophyceae</taxon>
        <taxon>Pseudanabaenales</taxon>
        <taxon>Pseudanabaenaceae</taxon>
        <taxon>Limnothrix</taxon>
    </lineage>
</organism>
<keyword evidence="3" id="KW-1185">Reference proteome</keyword>
<sequence>MGKAGRVLKQVLEDHEVSQYSLAMQMEIERTNVYRWCKEIRDPTAETLLEIVKALKTLKPEAARDFVQRYLGEVVE</sequence>
<dbReference type="Pfam" id="PF13443">
    <property type="entry name" value="HTH_26"/>
    <property type="match status" value="1"/>
</dbReference>
<feature type="domain" description="HTH cro/C1-type" evidence="1">
    <location>
        <begin position="8"/>
        <end position="62"/>
    </location>
</feature>
<name>A0ABW7CBA1_9CYAN</name>
<evidence type="ECO:0000313" key="2">
    <source>
        <dbReference type="EMBL" id="MFG3817263.1"/>
    </source>
</evidence>
<dbReference type="InterPro" id="IPR001387">
    <property type="entry name" value="Cro/C1-type_HTH"/>
</dbReference>
<dbReference type="RefSeq" id="WP_393011474.1">
    <property type="nucleotide sequence ID" value="NZ_JAZAQF010000031.1"/>
</dbReference>
<dbReference type="CDD" id="cd00093">
    <property type="entry name" value="HTH_XRE"/>
    <property type="match status" value="1"/>
</dbReference>
<protein>
    <submittedName>
        <fullName evidence="2">Helix-turn-helix transcriptional regulator</fullName>
    </submittedName>
</protein>
<gene>
    <name evidence="2" type="ORF">VPK24_06405</name>
</gene>
<dbReference type="InterPro" id="IPR010982">
    <property type="entry name" value="Lambda_DNA-bd_dom_sf"/>
</dbReference>
<evidence type="ECO:0000313" key="3">
    <source>
        <dbReference type="Proteomes" id="UP001604335"/>
    </source>
</evidence>
<dbReference type="Gene3D" id="1.10.260.40">
    <property type="entry name" value="lambda repressor-like DNA-binding domains"/>
    <property type="match status" value="1"/>
</dbReference>
<accession>A0ABW7CBA1</accession>
<dbReference type="EMBL" id="JAZAQF010000031">
    <property type="protein sequence ID" value="MFG3817263.1"/>
    <property type="molecule type" value="Genomic_DNA"/>
</dbReference>
<evidence type="ECO:0000259" key="1">
    <source>
        <dbReference type="PROSITE" id="PS50943"/>
    </source>
</evidence>